<sequence>MGYTTETPAENSSPKPKAPATKNPRADIKTQMFQRKPFQVEAVQITEENFEKVASWCGGSIATIEERGDTPNKPGRVKRYIQVGVSRPMTRRQSEAYVGDWILYAPQGFKVYANRPFLKNFETVPQELFVTDEPVKAPVDES</sequence>
<feature type="compositionally biased region" description="Polar residues" evidence="1">
    <location>
        <begin position="1"/>
        <end position="14"/>
    </location>
</feature>
<dbReference type="RefSeq" id="YP_009843565.1">
    <property type="nucleotide sequence ID" value="NC_048749.1"/>
</dbReference>
<dbReference type="EMBL" id="MK376953">
    <property type="protein sequence ID" value="QAU06302.1"/>
    <property type="molecule type" value="Genomic_DNA"/>
</dbReference>
<organism evidence="2 3">
    <name type="scientific">Gordonia phage Rickmore</name>
    <dbReference type="NCBI Taxonomy" id="2507854"/>
    <lineage>
        <taxon>Viruses</taxon>
        <taxon>Duplodnaviria</taxon>
        <taxon>Heunggongvirae</taxon>
        <taxon>Uroviricota</taxon>
        <taxon>Caudoviricetes</taxon>
        <taxon>Deejayvirinae</taxon>
        <taxon>Kenoshavirus</taxon>
        <taxon>Kenoshavirus rickmore</taxon>
    </lineage>
</organism>
<protein>
    <submittedName>
        <fullName evidence="2">Uncharacterized protein</fullName>
    </submittedName>
</protein>
<dbReference type="Proteomes" id="UP000290536">
    <property type="component" value="Segment"/>
</dbReference>
<evidence type="ECO:0000313" key="3">
    <source>
        <dbReference type="Proteomes" id="UP000290536"/>
    </source>
</evidence>
<proteinExistence type="predicted"/>
<keyword evidence="3" id="KW-1185">Reference proteome</keyword>
<accession>A0A410TBB6</accession>
<feature type="region of interest" description="Disordered" evidence="1">
    <location>
        <begin position="1"/>
        <end position="26"/>
    </location>
</feature>
<gene>
    <name evidence="2" type="primary">68</name>
    <name evidence="2" type="ORF">SEA_RICKMORE_68</name>
</gene>
<reference evidence="2 3" key="1">
    <citation type="submission" date="2019-01" db="EMBL/GenBank/DDBJ databases">
        <authorList>
            <person name="Mendiola A."/>
            <person name="Dhungana S."/>
            <person name="Koga A.P."/>
            <person name="Garlena R.A."/>
            <person name="Russell D.A."/>
            <person name="Pope W.H."/>
            <person name="Jacobs-Sera D."/>
            <person name="Hatfull G.F."/>
        </authorList>
    </citation>
    <scope>NUCLEOTIDE SEQUENCE [LARGE SCALE GENOMIC DNA]</scope>
</reference>
<evidence type="ECO:0000256" key="1">
    <source>
        <dbReference type="SAM" id="MobiDB-lite"/>
    </source>
</evidence>
<name>A0A410TBB6_9CAUD</name>
<evidence type="ECO:0000313" key="2">
    <source>
        <dbReference type="EMBL" id="QAU06302.1"/>
    </source>
</evidence>
<dbReference type="GeneID" id="55613856"/>
<dbReference type="KEGG" id="vg:55613856"/>